<dbReference type="Proteomes" id="UP000271974">
    <property type="component" value="Unassembled WGS sequence"/>
</dbReference>
<evidence type="ECO:0000256" key="1">
    <source>
        <dbReference type="ARBA" id="ARBA00004323"/>
    </source>
</evidence>
<evidence type="ECO:0000256" key="5">
    <source>
        <dbReference type="ARBA" id="ARBA00022968"/>
    </source>
</evidence>
<evidence type="ECO:0000256" key="4">
    <source>
        <dbReference type="ARBA" id="ARBA00022692"/>
    </source>
</evidence>
<evidence type="ECO:0000313" key="12">
    <source>
        <dbReference type="EMBL" id="RUS70852.1"/>
    </source>
</evidence>
<dbReference type="EMBL" id="RQTK01001321">
    <property type="protein sequence ID" value="RUS70852.1"/>
    <property type="molecule type" value="Genomic_DNA"/>
</dbReference>
<keyword evidence="6 11" id="KW-1133">Transmembrane helix</keyword>
<evidence type="ECO:0000256" key="2">
    <source>
        <dbReference type="ARBA" id="ARBA00008124"/>
    </source>
</evidence>
<dbReference type="GO" id="GO:0000139">
    <property type="term" value="C:Golgi membrane"/>
    <property type="evidence" value="ECO:0007669"/>
    <property type="project" value="UniProtKB-SubCell"/>
</dbReference>
<comment type="subcellular location">
    <subcellularLocation>
        <location evidence="1">Golgi apparatus membrane</location>
        <topology evidence="1">Single-pass type II membrane protein</topology>
    </subcellularLocation>
</comment>
<proteinExistence type="inferred from homology"/>
<dbReference type="GO" id="GO:0009247">
    <property type="term" value="P:glycolipid biosynthetic process"/>
    <property type="evidence" value="ECO:0007669"/>
    <property type="project" value="InterPro"/>
</dbReference>
<name>A0A3S1H2E9_ELYCH</name>
<evidence type="ECO:0000256" key="3">
    <source>
        <dbReference type="ARBA" id="ARBA00022679"/>
    </source>
</evidence>
<evidence type="ECO:0000256" key="10">
    <source>
        <dbReference type="SAM" id="MobiDB-lite"/>
    </source>
</evidence>
<keyword evidence="13" id="KW-1185">Reference proteome</keyword>
<comment type="caution">
    <text evidence="12">The sequence shown here is derived from an EMBL/GenBank/DDBJ whole genome shotgun (WGS) entry which is preliminary data.</text>
</comment>
<protein>
    <submittedName>
        <fullName evidence="12">Uncharacterized protein</fullName>
    </submittedName>
</protein>
<accession>A0A3S1H2E9</accession>
<keyword evidence="8 11" id="KW-0472">Membrane</keyword>
<keyword evidence="7" id="KW-0333">Golgi apparatus</keyword>
<feature type="region of interest" description="Disordered" evidence="10">
    <location>
        <begin position="66"/>
        <end position="97"/>
    </location>
</feature>
<dbReference type="Gene3D" id="3.40.50.300">
    <property type="entry name" value="P-loop containing nucleotide triphosphate hydrolases"/>
    <property type="match status" value="1"/>
</dbReference>
<evidence type="ECO:0000256" key="6">
    <source>
        <dbReference type="ARBA" id="ARBA00022989"/>
    </source>
</evidence>
<organism evidence="12 13">
    <name type="scientific">Elysia chlorotica</name>
    <name type="common">Eastern emerald elysia</name>
    <name type="synonym">Sea slug</name>
    <dbReference type="NCBI Taxonomy" id="188477"/>
    <lineage>
        <taxon>Eukaryota</taxon>
        <taxon>Metazoa</taxon>
        <taxon>Spiralia</taxon>
        <taxon>Lophotrochozoa</taxon>
        <taxon>Mollusca</taxon>
        <taxon>Gastropoda</taxon>
        <taxon>Heterobranchia</taxon>
        <taxon>Euthyneura</taxon>
        <taxon>Panpulmonata</taxon>
        <taxon>Sacoglossa</taxon>
        <taxon>Placobranchoidea</taxon>
        <taxon>Plakobranchidae</taxon>
        <taxon>Elysia</taxon>
    </lineage>
</organism>
<dbReference type="AlphaFoldDB" id="A0A3S1H2E9"/>
<sequence length="512" mass="58641">MNLQFSVFSSSVTSGQIRDRAAFGSKFAAFILTACAILVPYMVLREYPKISIQGLQVKQIVAQRDQSAPYHSGTHKKSHSAGHAQELESIPVPSNGSGQKLYIDDTAAIAKQSGSFKREREDTTVSRSSVDHDKKQRQNQISTLRHVVKSSSSSVTVSPRLFGPSKTSEVRQVVFIKVHKAASSTMQNILLRFAMARNLSVLLPRSPKRTSINEITPVLDSRLVISHPPGHSFDILCNHVIYNKQQIAKYIPASAVRVAILRQPLKQALSALEYYTKYYPYAGVRDGFNRYKDDPINGFLQHPEHFFAWNTRWSLTYCFINNRMSIDLGFDTTNFQASKQNKTKIRKFIKSLESDFDLMLISDYFEESLVLLRRYLSWAWRDIIYVKLNVAKHTPDSVWAKSPVLNSSAQQAFLRWNAIDIELYDHFFPVFLRKIKSEHMFSEEVNAFKQALKRVRTFCSDISGPEFLKLPKNVWTEDFSVSKSDCDLMSLHESDIVKTVRTRQLQRLKYMV</sequence>
<evidence type="ECO:0000256" key="7">
    <source>
        <dbReference type="ARBA" id="ARBA00023034"/>
    </source>
</evidence>
<dbReference type="PANTHER" id="PTHR14647">
    <property type="entry name" value="GALACTOSE-3-O-SULFOTRANSFERASE"/>
    <property type="match status" value="1"/>
</dbReference>
<dbReference type="InterPro" id="IPR009729">
    <property type="entry name" value="Gal-3-0_sulfotransfrase"/>
</dbReference>
<feature type="compositionally biased region" description="Basic and acidic residues" evidence="10">
    <location>
        <begin position="116"/>
        <end position="136"/>
    </location>
</feature>
<keyword evidence="9" id="KW-0325">Glycoprotein</keyword>
<keyword evidence="3" id="KW-0808">Transferase</keyword>
<comment type="similarity">
    <text evidence="2">Belongs to the galactose-3-O-sulfotransferase family.</text>
</comment>
<evidence type="ECO:0000256" key="8">
    <source>
        <dbReference type="ARBA" id="ARBA00023136"/>
    </source>
</evidence>
<feature type="region of interest" description="Disordered" evidence="10">
    <location>
        <begin position="113"/>
        <end position="141"/>
    </location>
</feature>
<evidence type="ECO:0000256" key="11">
    <source>
        <dbReference type="SAM" id="Phobius"/>
    </source>
</evidence>
<dbReference type="GO" id="GO:0001733">
    <property type="term" value="F:galactosylceramide sulfotransferase activity"/>
    <property type="evidence" value="ECO:0007669"/>
    <property type="project" value="InterPro"/>
</dbReference>
<dbReference type="Pfam" id="PF06990">
    <property type="entry name" value="Gal-3-0_sulfotr"/>
    <property type="match status" value="1"/>
</dbReference>
<dbReference type="InterPro" id="IPR027417">
    <property type="entry name" value="P-loop_NTPase"/>
</dbReference>
<gene>
    <name evidence="12" type="ORF">EGW08_021390</name>
</gene>
<keyword evidence="5" id="KW-0735">Signal-anchor</keyword>
<keyword evidence="4 11" id="KW-0812">Transmembrane</keyword>
<dbReference type="OrthoDB" id="514299at2759"/>
<dbReference type="PANTHER" id="PTHR14647:SF87">
    <property type="entry name" value="PUTATIVE-RELATED"/>
    <property type="match status" value="1"/>
</dbReference>
<feature type="transmembrane region" description="Helical" evidence="11">
    <location>
        <begin position="21"/>
        <end position="43"/>
    </location>
</feature>
<reference evidence="12 13" key="1">
    <citation type="submission" date="2019-01" db="EMBL/GenBank/DDBJ databases">
        <title>A draft genome assembly of the solar-powered sea slug Elysia chlorotica.</title>
        <authorList>
            <person name="Cai H."/>
            <person name="Li Q."/>
            <person name="Fang X."/>
            <person name="Li J."/>
            <person name="Curtis N.E."/>
            <person name="Altenburger A."/>
            <person name="Shibata T."/>
            <person name="Feng M."/>
            <person name="Maeda T."/>
            <person name="Schwartz J.A."/>
            <person name="Shigenobu S."/>
            <person name="Lundholm N."/>
            <person name="Nishiyama T."/>
            <person name="Yang H."/>
            <person name="Hasebe M."/>
            <person name="Li S."/>
            <person name="Pierce S.K."/>
            <person name="Wang J."/>
        </authorList>
    </citation>
    <scope>NUCLEOTIDE SEQUENCE [LARGE SCALE GENOMIC DNA]</scope>
    <source>
        <strain evidence="12">EC2010</strain>
        <tissue evidence="12">Whole organism of an adult</tissue>
    </source>
</reference>
<evidence type="ECO:0000256" key="9">
    <source>
        <dbReference type="ARBA" id="ARBA00023180"/>
    </source>
</evidence>
<evidence type="ECO:0000313" key="13">
    <source>
        <dbReference type="Proteomes" id="UP000271974"/>
    </source>
</evidence>